<comment type="caution">
    <text evidence="1">The sequence shown here is derived from an EMBL/GenBank/DDBJ whole genome shotgun (WGS) entry which is preliminary data.</text>
</comment>
<dbReference type="InterPro" id="IPR056209">
    <property type="entry name" value="SU10_adaptor"/>
</dbReference>
<evidence type="ECO:0000313" key="1">
    <source>
        <dbReference type="EMBL" id="KKN40742.1"/>
    </source>
</evidence>
<proteinExistence type="predicted"/>
<dbReference type="EMBL" id="LAZR01001687">
    <property type="protein sequence ID" value="KKN40742.1"/>
    <property type="molecule type" value="Genomic_DNA"/>
</dbReference>
<name>A0A0F9QUS6_9ZZZZ</name>
<gene>
    <name evidence="1" type="ORF">LCGC14_0730500</name>
</gene>
<accession>A0A0F9QUS6</accession>
<sequence>MCALPCSEIIDEIQERCGRPNTTDLIDTTWLTRRINEAQKLIVEGIPLLRSNVFKNTESFDTTGTIKYAIADITVGDDTDKNRPFHITDVWYLDGQDTRRLTYQPVDLFDAEHPDPTHSDMNFEKPAYWTQRGNVFIEMYPYCASSYWDKDLRFDGDYYAADFTTDSTELSDISRADEGIILYGVWQSWKAIGMSNPSVAAEIANAKKAWTNPNPGRGETIGWLEEFRDMQDQAVAWEQNFYQTAEWGNA</sequence>
<organism evidence="1">
    <name type="scientific">marine sediment metagenome</name>
    <dbReference type="NCBI Taxonomy" id="412755"/>
    <lineage>
        <taxon>unclassified sequences</taxon>
        <taxon>metagenomes</taxon>
        <taxon>ecological metagenomes</taxon>
    </lineage>
</organism>
<protein>
    <submittedName>
        <fullName evidence="1">Uncharacterized protein</fullName>
    </submittedName>
</protein>
<reference evidence="1" key="1">
    <citation type="journal article" date="2015" name="Nature">
        <title>Complex archaea that bridge the gap between prokaryotes and eukaryotes.</title>
        <authorList>
            <person name="Spang A."/>
            <person name="Saw J.H."/>
            <person name="Jorgensen S.L."/>
            <person name="Zaremba-Niedzwiedzka K."/>
            <person name="Martijn J."/>
            <person name="Lind A.E."/>
            <person name="van Eijk R."/>
            <person name="Schleper C."/>
            <person name="Guy L."/>
            <person name="Ettema T.J."/>
        </authorList>
    </citation>
    <scope>NUCLEOTIDE SEQUENCE</scope>
</reference>
<dbReference type="AlphaFoldDB" id="A0A0F9QUS6"/>
<dbReference type="Pfam" id="PF24175">
    <property type="entry name" value="SU10_adaptor"/>
    <property type="match status" value="1"/>
</dbReference>